<reference evidence="4" key="1">
    <citation type="journal article" date="2018" name="Int. J. Syst. Evol. Microbiol.">
        <title>Jatrophihabitans telluris sp. nov., isolated from sediment soil of lava forest wetlands and the emended description of the genus Jatrophihabitans.</title>
        <authorList>
            <person name="Lee K.C."/>
            <person name="Suh M.K."/>
            <person name="Eom M.K."/>
            <person name="Kim K.K."/>
            <person name="Kim J.S."/>
            <person name="Kim D.S."/>
            <person name="Ko S.H."/>
            <person name="Shin Y.K."/>
            <person name="Lee J.S."/>
        </authorList>
    </citation>
    <scope>NUCLEOTIDE SEQUENCE</scope>
    <source>
        <strain evidence="4">N237</strain>
    </source>
</reference>
<reference evidence="4" key="2">
    <citation type="submission" date="2022-05" db="EMBL/GenBank/DDBJ databases">
        <authorList>
            <person name="Kim J.-S."/>
            <person name="Lee K."/>
            <person name="Suh M."/>
            <person name="Eom M."/>
            <person name="Kim J.-S."/>
            <person name="Kim D.-S."/>
            <person name="Ko S.-H."/>
            <person name="Shin Y."/>
            <person name="Lee J.-S."/>
        </authorList>
    </citation>
    <scope>NUCLEOTIDE SEQUENCE</scope>
    <source>
        <strain evidence="4">N237</strain>
    </source>
</reference>
<sequence length="1373" mass="154164">MRLPEVDYTILDEIIVGRVQPHIYAFSTNTVPNYLKVGDTFRPVATRLREWQRYFPDLIKMHEEPATVADDVYFRDFAVHRYLEADLGKTRLASDVLGGGIYYSREFFGDTSANDVECAIADIRSNHEGNTGRYDYYDATRRLPVEYQYVRGPAWTLRPNQQAAVDRFTEAIHAGRTNLLMYAVMRFGKSFTSLCCAEAIAAQVVLVVSAKADVKTEWKKTVETAGNFAGYTFLDSEDLNGDPNAVRTAVGPGRGVVLFLTLQDLQGSKIKGKHERLFENELDLLIIDETHFGARAGEYGRVLRNAGQPTDDRNALTRGEDDLVDAADAEEQLKVLKARVRLHLSGTPYRILMGSEFSKEDVISFVQFSDIVRDQEQWDRRNQEQDEPGDEWENPYFGFPQMIRFAFKPSRSARVKMEQLRIAGSPFALSALLEPASIKQDQHGLHKQFKHQPEVLELLKAVDGSQQDESLLSFLDYDRIKDGMMCRHIVMVLPYCASCDAMEQLIAMNRSDFRNLGDYEVINISGVEGAKRYRRPEEVKQAIRAAEADGRKTLTLTVNRMLTGSTVEQWDTMLYLKDTSSPQEYDQAVFRLQNQYVRTLLPNDEAANASPIRENLKPQTLLVDFDPDRLFRMQEQKSLIYSVNSEVNGNATLAKRIEQELRISPIITMNLGRIHRVEAANILEAVSEYNSQRSIADEARDIPIDLTVLTNQEIRRVIEAQSEIGSKAGLTLEAVEGDDDDIEVPQLEEPDANSNSGNDSRDKGTNYDRSGDLSKILARKLQMYYQRILFFAMLAPTHVRSLSDVVDAIGDDDVCARIARHLALDSDILRALLGALDPFKLNSLDYKIQNVSQLVRDETLEPLERATRALNKFNRISDSEVRTPQWLCRDMVAQIPGDALVAAINRGEPLLDLASKSGEFALALYERLVGELGVEPGALRELIYSVPTSTIAYEFTRLFYDILGLDASNIAGRFSAYVLIDAYLRLGAEDLSSRLCRVGVPFDALDLDSGQTKGSEEMKFGAVVGNPPYQEADNDGGKGSAKPLYHQFVSLAMDLSPEFISMVTPSVWFTGGKRLDNFRRGMLHNENLASVHHFSTAQEVFPQVELRGGVNYFLLDRNYDNRTDGVMATTTQDGVVISQGRRKAQVGSLEYFIADNVAALLIDRLLADGHIVSNDDSELMLSHFVSSRNPYGFLTTFADSQDFRADAAGLHQPIKIYASKGKTGFVERASVGKHAQWIDRWKVLTPFANNIGTSRPDDNMNTLTAGPGTISTETYLVVGADLDLAEESCRNLEKYMHTRFLRFLVSFAKANQNGTRKTFALVPMQDLSPESDIDWDAPVEGIDEQLNEKYGLSIAEREHIRLVIKEMLPGVRP</sequence>
<dbReference type="Gene3D" id="3.40.50.300">
    <property type="entry name" value="P-loop containing nucleotide triphosphate hydrolases"/>
    <property type="match status" value="1"/>
</dbReference>
<dbReference type="SUPFAM" id="SSF53335">
    <property type="entry name" value="S-adenosyl-L-methionine-dependent methyltransferases"/>
    <property type="match status" value="1"/>
</dbReference>
<dbReference type="InterPro" id="IPR006935">
    <property type="entry name" value="Helicase/UvrB_N"/>
</dbReference>
<accession>A0ABY4QYW2</accession>
<evidence type="ECO:0000259" key="3">
    <source>
        <dbReference type="Pfam" id="PF07669"/>
    </source>
</evidence>
<dbReference type="InterPro" id="IPR002052">
    <property type="entry name" value="DNA_methylase_N6_adenine_CS"/>
</dbReference>
<dbReference type="Proteomes" id="UP001056336">
    <property type="component" value="Chromosome"/>
</dbReference>
<evidence type="ECO:0000313" key="4">
    <source>
        <dbReference type="EMBL" id="UQX88818.1"/>
    </source>
</evidence>
<feature type="region of interest" description="Disordered" evidence="1">
    <location>
        <begin position="745"/>
        <end position="767"/>
    </location>
</feature>
<keyword evidence="5" id="KW-1185">Reference proteome</keyword>
<dbReference type="GO" id="GO:0008168">
    <property type="term" value="F:methyltransferase activity"/>
    <property type="evidence" value="ECO:0007669"/>
    <property type="project" value="UniProtKB-KW"/>
</dbReference>
<dbReference type="PROSITE" id="PS00092">
    <property type="entry name" value="N6_MTASE"/>
    <property type="match status" value="1"/>
</dbReference>
<evidence type="ECO:0000313" key="5">
    <source>
        <dbReference type="Proteomes" id="UP001056336"/>
    </source>
</evidence>
<dbReference type="EMBL" id="CP097332">
    <property type="protein sequence ID" value="UQX88818.1"/>
    <property type="molecule type" value="Genomic_DNA"/>
</dbReference>
<dbReference type="InterPro" id="IPR029063">
    <property type="entry name" value="SAM-dependent_MTases_sf"/>
</dbReference>
<dbReference type="InterPro" id="IPR011639">
    <property type="entry name" value="MethylTrfase_TaqI-like_dom"/>
</dbReference>
<dbReference type="Pfam" id="PF07669">
    <property type="entry name" value="Eco57I"/>
    <property type="match status" value="1"/>
</dbReference>
<organism evidence="4 5">
    <name type="scientific">Jatrophihabitans telluris</name>
    <dbReference type="NCBI Taxonomy" id="2038343"/>
    <lineage>
        <taxon>Bacteria</taxon>
        <taxon>Bacillati</taxon>
        <taxon>Actinomycetota</taxon>
        <taxon>Actinomycetes</taxon>
        <taxon>Jatrophihabitantales</taxon>
        <taxon>Jatrophihabitantaceae</taxon>
        <taxon>Jatrophihabitans</taxon>
    </lineage>
</organism>
<keyword evidence="4" id="KW-0489">Methyltransferase</keyword>
<dbReference type="Gene3D" id="3.40.50.150">
    <property type="entry name" value="Vaccinia Virus protein VP39"/>
    <property type="match status" value="1"/>
</dbReference>
<protein>
    <submittedName>
        <fullName evidence="4">Eco57I restriction-modification methylase domain-containing protein</fullName>
    </submittedName>
</protein>
<name>A0ABY4QYW2_9ACTN</name>
<keyword evidence="4" id="KW-0808">Transferase</keyword>
<gene>
    <name evidence="4" type="ORF">M6D93_02165</name>
</gene>
<dbReference type="InterPro" id="IPR027417">
    <property type="entry name" value="P-loop_NTPase"/>
</dbReference>
<dbReference type="Pfam" id="PF04851">
    <property type="entry name" value="ResIII"/>
    <property type="match status" value="1"/>
</dbReference>
<evidence type="ECO:0000259" key="2">
    <source>
        <dbReference type="Pfam" id="PF04851"/>
    </source>
</evidence>
<dbReference type="GO" id="GO:0032259">
    <property type="term" value="P:methylation"/>
    <property type="evidence" value="ECO:0007669"/>
    <property type="project" value="UniProtKB-KW"/>
</dbReference>
<feature type="domain" description="Helicase/UvrB N-terminal" evidence="2">
    <location>
        <begin position="156"/>
        <end position="349"/>
    </location>
</feature>
<dbReference type="SUPFAM" id="SSF52540">
    <property type="entry name" value="P-loop containing nucleoside triphosphate hydrolases"/>
    <property type="match status" value="1"/>
</dbReference>
<evidence type="ECO:0000256" key="1">
    <source>
        <dbReference type="SAM" id="MobiDB-lite"/>
    </source>
</evidence>
<proteinExistence type="predicted"/>
<dbReference type="RefSeq" id="WP_249772585.1">
    <property type="nucleotide sequence ID" value="NZ_CP097332.1"/>
</dbReference>
<feature type="domain" description="Type II methyltransferase M.TaqI-like" evidence="3">
    <location>
        <begin position="1015"/>
        <end position="1101"/>
    </location>
</feature>